<organism evidence="2 3">
    <name type="scientific">Flavilitoribacter nigricans (strain ATCC 23147 / DSM 23189 / NBRC 102662 / NCIMB 1420 / SS-2)</name>
    <name type="common">Lewinella nigricans</name>
    <dbReference type="NCBI Taxonomy" id="1122177"/>
    <lineage>
        <taxon>Bacteria</taxon>
        <taxon>Pseudomonadati</taxon>
        <taxon>Bacteroidota</taxon>
        <taxon>Saprospiria</taxon>
        <taxon>Saprospirales</taxon>
        <taxon>Lewinellaceae</taxon>
        <taxon>Flavilitoribacter</taxon>
    </lineage>
</organism>
<reference evidence="2 3" key="1">
    <citation type="submission" date="2017-10" db="EMBL/GenBank/DDBJ databases">
        <title>The draft genome sequence of Lewinella nigricans NBRC 102662.</title>
        <authorList>
            <person name="Wang K."/>
        </authorList>
    </citation>
    <scope>NUCLEOTIDE SEQUENCE [LARGE SCALE GENOMIC DNA]</scope>
    <source>
        <strain evidence="2 3">NBRC 102662</strain>
    </source>
</reference>
<evidence type="ECO:0008006" key="4">
    <source>
        <dbReference type="Google" id="ProtNLM"/>
    </source>
</evidence>
<dbReference type="PANTHER" id="PTHR40052:SF2">
    <property type="entry name" value="BACILLIREDOXIN BRXA"/>
    <property type="match status" value="1"/>
</dbReference>
<dbReference type="Proteomes" id="UP000223913">
    <property type="component" value="Unassembled WGS sequence"/>
</dbReference>
<name>A0A2D0N1B2_FLAN2</name>
<evidence type="ECO:0000313" key="2">
    <source>
        <dbReference type="EMBL" id="PHN01919.1"/>
    </source>
</evidence>
<sequence length="137" mass="14951">MYPVQITAPMARQLTDIGFESLTSAQEVIDVLDDKEGTVLLVVNSVCGCAAANARPGARMALDNDKTPDKLTTVFAGVDMEATAKAREFLLPYPPSSPSIALFKDGKLVHFLERHHIEGRSAEIIAENLKLAFDRYC</sequence>
<dbReference type="AlphaFoldDB" id="A0A2D0N1B2"/>
<dbReference type="NCBIfam" id="TIGR04191">
    <property type="entry name" value="YphP_YqiW"/>
    <property type="match status" value="1"/>
</dbReference>
<gene>
    <name evidence="2" type="ORF">CRP01_34570</name>
</gene>
<evidence type="ECO:0000313" key="3">
    <source>
        <dbReference type="Proteomes" id="UP000223913"/>
    </source>
</evidence>
<dbReference type="InterPro" id="IPR009474">
    <property type="entry name" value="BrxB/BrxA"/>
</dbReference>
<protein>
    <recommendedName>
        <fullName evidence="4">BrxA/BrxB family bacilliredoxin</fullName>
    </recommendedName>
</protein>
<proteinExistence type="inferred from homology"/>
<comment type="similarity">
    <text evidence="1">Belongs to the bacilliredoxin family.</text>
</comment>
<dbReference type="OrthoDB" id="9793981at2"/>
<accession>A0A2D0N1B2</accession>
<evidence type="ECO:0000256" key="1">
    <source>
        <dbReference type="ARBA" id="ARBA00038305"/>
    </source>
</evidence>
<dbReference type="EMBL" id="PDUD01000047">
    <property type="protein sequence ID" value="PHN01919.1"/>
    <property type="molecule type" value="Genomic_DNA"/>
</dbReference>
<dbReference type="Pfam" id="PF06491">
    <property type="entry name" value="Disulph_isomer"/>
    <property type="match status" value="1"/>
</dbReference>
<dbReference type="RefSeq" id="WP_099154653.1">
    <property type="nucleotide sequence ID" value="NZ_PDUD01000047.1"/>
</dbReference>
<dbReference type="Gene3D" id="3.40.30.10">
    <property type="entry name" value="Glutaredoxin"/>
    <property type="match status" value="1"/>
</dbReference>
<keyword evidence="3" id="KW-1185">Reference proteome</keyword>
<dbReference type="PANTHER" id="PTHR40052">
    <property type="entry name" value="UPF0403 PROTEIN YQIW-RELATED"/>
    <property type="match status" value="1"/>
</dbReference>
<comment type="caution">
    <text evidence="2">The sequence shown here is derived from an EMBL/GenBank/DDBJ whole genome shotgun (WGS) entry which is preliminary data.</text>
</comment>